<feature type="compositionally biased region" description="Acidic residues" evidence="4">
    <location>
        <begin position="83"/>
        <end position="103"/>
    </location>
</feature>
<keyword evidence="2" id="KW-0806">Transcription termination</keyword>
<comment type="similarity">
    <text evidence="1">Belongs to the mTERF family.</text>
</comment>
<organism evidence="5 6">
    <name type="scientific">Ficus carica</name>
    <name type="common">Common fig</name>
    <dbReference type="NCBI Taxonomy" id="3494"/>
    <lineage>
        <taxon>Eukaryota</taxon>
        <taxon>Viridiplantae</taxon>
        <taxon>Streptophyta</taxon>
        <taxon>Embryophyta</taxon>
        <taxon>Tracheophyta</taxon>
        <taxon>Spermatophyta</taxon>
        <taxon>Magnoliopsida</taxon>
        <taxon>eudicotyledons</taxon>
        <taxon>Gunneridae</taxon>
        <taxon>Pentapetalae</taxon>
        <taxon>rosids</taxon>
        <taxon>fabids</taxon>
        <taxon>Rosales</taxon>
        <taxon>Moraceae</taxon>
        <taxon>Ficeae</taxon>
        <taxon>Ficus</taxon>
    </lineage>
</organism>
<dbReference type="InterPro" id="IPR038538">
    <property type="entry name" value="MTERF_sf"/>
</dbReference>
<accession>A0AA88DUT8</accession>
<keyword evidence="6" id="KW-1185">Reference proteome</keyword>
<feature type="region of interest" description="Disordered" evidence="4">
    <location>
        <begin position="69"/>
        <end position="103"/>
    </location>
</feature>
<feature type="region of interest" description="Disordered" evidence="4">
    <location>
        <begin position="124"/>
        <end position="144"/>
    </location>
</feature>
<dbReference type="GO" id="GO:0032502">
    <property type="term" value="P:developmental process"/>
    <property type="evidence" value="ECO:0007669"/>
    <property type="project" value="TreeGrafter"/>
</dbReference>
<dbReference type="InterPro" id="IPR003690">
    <property type="entry name" value="MTERF"/>
</dbReference>
<name>A0AA88DUT8_FICCA</name>
<keyword evidence="3" id="KW-0809">Transit peptide</keyword>
<keyword evidence="2" id="KW-0805">Transcription regulation</keyword>
<dbReference type="PANTHER" id="PTHR13068">
    <property type="entry name" value="CGI-12 PROTEIN-RELATED"/>
    <property type="match status" value="1"/>
</dbReference>
<dbReference type="Gene3D" id="1.25.70.10">
    <property type="entry name" value="Transcription termination factor 3, mitochondrial"/>
    <property type="match status" value="1"/>
</dbReference>
<dbReference type="SMART" id="SM00733">
    <property type="entry name" value="Mterf"/>
    <property type="match status" value="6"/>
</dbReference>
<gene>
    <name evidence="5" type="ORF">TIFTF001_031182</name>
</gene>
<dbReference type="Pfam" id="PF02536">
    <property type="entry name" value="mTERF"/>
    <property type="match status" value="1"/>
</dbReference>
<feature type="compositionally biased region" description="Low complexity" evidence="4">
    <location>
        <begin position="10"/>
        <end position="26"/>
    </location>
</feature>
<evidence type="ECO:0008006" key="7">
    <source>
        <dbReference type="Google" id="ProtNLM"/>
    </source>
</evidence>
<dbReference type="EMBL" id="BTGU01000123">
    <property type="protein sequence ID" value="GMN62111.1"/>
    <property type="molecule type" value="Genomic_DNA"/>
</dbReference>
<evidence type="ECO:0000313" key="6">
    <source>
        <dbReference type="Proteomes" id="UP001187192"/>
    </source>
</evidence>
<evidence type="ECO:0000313" key="5">
    <source>
        <dbReference type="EMBL" id="GMN62111.1"/>
    </source>
</evidence>
<comment type="caution">
    <text evidence="5">The sequence shown here is derived from an EMBL/GenBank/DDBJ whole genome shotgun (WGS) entry which is preliminary data.</text>
</comment>
<sequence>MTLSSSLYPSTSIFHSSTSSSSSSWSSSRNVCQTQFFSGAGVVSVNSRTGSDRFVVLFSTHSNPKILKSNRRSRYGQALSPYDSDEDEEDDDEDEFGDMSEDDCFTDDDFAEISDFHATRKRSKLKRGLDGSSQKQPVEGLSRASSSFAIDKKLSTRNGKLTLEKSNVGSYHNNRKEALDVRRGKLNTRKIIENKYPRLAEEIEIDEKWLPLIDYLSTFGLKESHFIQMYERHMPSLQINMCSAQERLEYLLSVGVKQRDVKRILLRQPQILEYTVENNLKSHVAFLMSLGIPNSRIGQIIAAAPSLFSYSVENSLKPTVRYLVEEVGIKEKDLGKVVQLSPQILVQRIDISWNTRLIFLSKEIGAPRDSIVKMVTKHPQLLHYSIDSGLLPRINFLRSIGMKNADILKVLTNLAQVLSLSLEENLKPKYLYLINELKNEVHSLTKYPMYLSLSLDQRIRPRHRFLVSLKKAPKGPFPLSSFVPTDECFCQQWAGTSLDEYLAFRQRLLLKDFFPICLHQDANEEKAVLNANSAVIDATLSNVYFRGSQTGLLNAAKLICAEKARYERSPSSLAARRGEFSFIVRRFTALQHNGDASVNETHRWDTLSVSCHNRCITSVRFDTT</sequence>
<feature type="region of interest" description="Disordered" evidence="4">
    <location>
        <begin position="1"/>
        <end position="26"/>
    </location>
</feature>
<dbReference type="GO" id="GO:0006353">
    <property type="term" value="P:DNA-templated transcription termination"/>
    <property type="evidence" value="ECO:0007669"/>
    <property type="project" value="UniProtKB-KW"/>
</dbReference>
<reference evidence="5" key="1">
    <citation type="submission" date="2023-07" db="EMBL/GenBank/DDBJ databases">
        <title>draft genome sequence of fig (Ficus carica).</title>
        <authorList>
            <person name="Takahashi T."/>
            <person name="Nishimura K."/>
        </authorList>
    </citation>
    <scope>NUCLEOTIDE SEQUENCE</scope>
</reference>
<evidence type="ECO:0000256" key="2">
    <source>
        <dbReference type="ARBA" id="ARBA00022472"/>
    </source>
</evidence>
<dbReference type="AlphaFoldDB" id="A0AA88DUT8"/>
<evidence type="ECO:0000256" key="3">
    <source>
        <dbReference type="ARBA" id="ARBA00022946"/>
    </source>
</evidence>
<dbReference type="PANTHER" id="PTHR13068:SF151">
    <property type="entry name" value="TRANSCRIPTION TERMINATION FACTOR MTERF9, CHLOROPLASTIC"/>
    <property type="match status" value="1"/>
</dbReference>
<protein>
    <recommendedName>
        <fullName evidence="7">Transcription termination factor MTERF9, chloroplastic</fullName>
    </recommendedName>
</protein>
<dbReference type="Proteomes" id="UP001187192">
    <property type="component" value="Unassembled WGS sequence"/>
</dbReference>
<dbReference type="FunFam" id="1.25.70.10:FF:000006">
    <property type="entry name" value="Transcription termination factor MTERF9, chloroplastic"/>
    <property type="match status" value="1"/>
</dbReference>
<keyword evidence="2" id="KW-0804">Transcription</keyword>
<dbReference type="GO" id="GO:0003676">
    <property type="term" value="F:nucleic acid binding"/>
    <property type="evidence" value="ECO:0007669"/>
    <property type="project" value="InterPro"/>
</dbReference>
<evidence type="ECO:0000256" key="4">
    <source>
        <dbReference type="SAM" id="MobiDB-lite"/>
    </source>
</evidence>
<evidence type="ECO:0000256" key="1">
    <source>
        <dbReference type="ARBA" id="ARBA00007692"/>
    </source>
</evidence>
<proteinExistence type="inferred from homology"/>